<gene>
    <name evidence="4" type="ORF">QE152_g32708</name>
</gene>
<evidence type="ECO:0000256" key="1">
    <source>
        <dbReference type="PROSITE-ProRule" id="PRU00497"/>
    </source>
</evidence>
<feature type="region of interest" description="Disordered" evidence="2">
    <location>
        <begin position="103"/>
        <end position="159"/>
    </location>
</feature>
<keyword evidence="1" id="KW-0193">Cuticle</keyword>
<feature type="chain" id="PRO_5043788654" evidence="3">
    <location>
        <begin position="20"/>
        <end position="159"/>
    </location>
</feature>
<proteinExistence type="predicted"/>
<organism evidence="4 5">
    <name type="scientific">Popillia japonica</name>
    <name type="common">Japanese beetle</name>
    <dbReference type="NCBI Taxonomy" id="7064"/>
    <lineage>
        <taxon>Eukaryota</taxon>
        <taxon>Metazoa</taxon>
        <taxon>Ecdysozoa</taxon>
        <taxon>Arthropoda</taxon>
        <taxon>Hexapoda</taxon>
        <taxon>Insecta</taxon>
        <taxon>Pterygota</taxon>
        <taxon>Neoptera</taxon>
        <taxon>Endopterygota</taxon>
        <taxon>Coleoptera</taxon>
        <taxon>Polyphaga</taxon>
        <taxon>Scarabaeiformia</taxon>
        <taxon>Scarabaeidae</taxon>
        <taxon>Rutelinae</taxon>
        <taxon>Popillia</taxon>
    </lineage>
</organism>
<reference evidence="4 5" key="1">
    <citation type="journal article" date="2024" name="BMC Genomics">
        <title>De novo assembly and annotation of Popillia japonica's genome with initial clues to its potential as an invasive pest.</title>
        <authorList>
            <person name="Cucini C."/>
            <person name="Boschi S."/>
            <person name="Funari R."/>
            <person name="Cardaioli E."/>
            <person name="Iannotti N."/>
            <person name="Marturano G."/>
            <person name="Paoli F."/>
            <person name="Bruttini M."/>
            <person name="Carapelli A."/>
            <person name="Frati F."/>
            <person name="Nardi F."/>
        </authorList>
    </citation>
    <scope>NUCLEOTIDE SEQUENCE [LARGE SCALE GENOMIC DNA]</scope>
    <source>
        <strain evidence="4">DMR45628</strain>
    </source>
</reference>
<evidence type="ECO:0000313" key="4">
    <source>
        <dbReference type="EMBL" id="KAK9695259.1"/>
    </source>
</evidence>
<name>A0AAW1IYC3_POPJA</name>
<feature type="signal peptide" evidence="3">
    <location>
        <begin position="1"/>
        <end position="19"/>
    </location>
</feature>
<dbReference type="Proteomes" id="UP001458880">
    <property type="component" value="Unassembled WGS sequence"/>
</dbReference>
<dbReference type="AlphaFoldDB" id="A0AAW1IYC3"/>
<keyword evidence="3" id="KW-0732">Signal</keyword>
<dbReference type="EMBL" id="JASPKY010000487">
    <property type="protein sequence ID" value="KAK9695259.1"/>
    <property type="molecule type" value="Genomic_DNA"/>
</dbReference>
<evidence type="ECO:0000313" key="5">
    <source>
        <dbReference type="Proteomes" id="UP001458880"/>
    </source>
</evidence>
<feature type="compositionally biased region" description="Polar residues" evidence="2">
    <location>
        <begin position="103"/>
        <end position="122"/>
    </location>
</feature>
<dbReference type="PROSITE" id="PS51155">
    <property type="entry name" value="CHIT_BIND_RR_2"/>
    <property type="match status" value="1"/>
</dbReference>
<protein>
    <submittedName>
        <fullName evidence="4">Insect cuticle protein</fullName>
    </submittedName>
</protein>
<dbReference type="InterPro" id="IPR000618">
    <property type="entry name" value="Insect_cuticle"/>
</dbReference>
<comment type="caution">
    <text evidence="4">The sequence shown here is derived from an EMBL/GenBank/DDBJ whole genome shotgun (WGS) entry which is preliminary data.</text>
</comment>
<sequence>MLKSVILIVLLLIWDTTAGQSFNPAILQDSRDLPKVDGRFGFLYRTEDGIAHAAQGEPGGQVRGRFTYTDPTGLKVNFNYNAGSKTAPGYNYNEPLSTYEQNNYPQKPINVRNQPPQTQQYEDQYDDGSYRAQESEQYDYIPQRRSRPPSLRDNAIHNY</sequence>
<evidence type="ECO:0000256" key="2">
    <source>
        <dbReference type="SAM" id="MobiDB-lite"/>
    </source>
</evidence>
<accession>A0AAW1IYC3</accession>
<dbReference type="Pfam" id="PF00379">
    <property type="entry name" value="Chitin_bind_4"/>
    <property type="match status" value="1"/>
</dbReference>
<evidence type="ECO:0000256" key="3">
    <source>
        <dbReference type="SAM" id="SignalP"/>
    </source>
</evidence>
<dbReference type="GO" id="GO:0042302">
    <property type="term" value="F:structural constituent of cuticle"/>
    <property type="evidence" value="ECO:0007669"/>
    <property type="project" value="UniProtKB-UniRule"/>
</dbReference>
<keyword evidence="5" id="KW-1185">Reference proteome</keyword>